<dbReference type="InterPro" id="IPR003660">
    <property type="entry name" value="HAMP_dom"/>
</dbReference>
<dbReference type="CDD" id="cd12912">
    <property type="entry name" value="PDC2_MCP_like"/>
    <property type="match status" value="1"/>
</dbReference>
<feature type="domain" description="HAMP" evidence="6">
    <location>
        <begin position="606"/>
        <end position="660"/>
    </location>
</feature>
<sequence length="967" mass="102587">MMKEDKTSKFGNMKIGTKILIICLALVIVPTVLLGLIAYNNASAALEEQINDQFTLLVSDSKKQADAVYTLTMDILQVGLNVLRSEFQSYGTPQIQNDQLVLVNSAGQVTVVNDNNAMVDNVVNQVGGAATIFQVRGNQAIRVATTVIGADGRRALGTPVSQEVYDAVVVRGETFYGTANVVGVSYITVYEPIRGPGGAVIGILFTGVREDATLGVVAADYKSMVVGDAGYIYVMDSKGTAIIHPTLEGQSLSQYDFVQEMLRQKEGLIRYDWEGQDKIVAFTYYEPLDWYIAAGADWNDFTGPINDIRNAILIIVIGAVIIGGAIAILFGRNIARRMGELVGLGQRVKEGDLSGTVTTDGSGDEIGQVAGAFGDVVSIIQQFGSEMNMISASASDGRLDVRGDASKFQGDYAQMIHGVNDILDAVIGPLNVAAEYIDRISDGQIPDMITDDYKGDFAEIKNNLNKCIAAVNLLVADSNRLADAAINGNLDERADTQRHEGDFRKVIEGLNNTLEAVVKPVKGMGGAMTRISKGDIPEKINQEFKGEYNELKESVNRCINAINLLIDDANLLAGAAVEGRLATRADASKHQGDFRKVIDGLNNTLDAVVQPVNEVIRVADSFANTDFSTRFSDDVAAKGDMEKLKKALNNVSTKVSQSIGDVNRMMGELAAISEEANASIEEVSSGAQQIAKNTGHVSENSEKANNGAVQVLRAMEDLSAAVEEVTSNAESVASLARNANDQSKEGAKLAAAAEKGIGEISQSAADVDVIIKGINEQMEQIGKIVGLIADISNQTNLLALNAAIEAARAGDAGRGFAVVAAEVKSLAQESGSSAESIASMIGDLQVQAKKAVEAMNHAGTTVKSGSEQMEKTIVAFNEIVQSVEQISRAIEEVASASEEQAATVEQITASVHEVTGLIDENAREAGDAAAATEEASAGIDEVARMVENVSTVANKTLQANQQFKLAK</sequence>
<dbReference type="PANTHER" id="PTHR32089">
    <property type="entry name" value="METHYL-ACCEPTING CHEMOTAXIS PROTEIN MCPB"/>
    <property type="match status" value="1"/>
</dbReference>
<feature type="domain" description="Methyl-accepting transducer" evidence="5">
    <location>
        <begin position="679"/>
        <end position="915"/>
    </location>
</feature>
<dbReference type="SMART" id="SM00304">
    <property type="entry name" value="HAMP"/>
    <property type="match status" value="4"/>
</dbReference>
<evidence type="ECO:0000259" key="6">
    <source>
        <dbReference type="PROSITE" id="PS50885"/>
    </source>
</evidence>
<dbReference type="SUPFAM" id="SSF58104">
    <property type="entry name" value="Methyl-accepting chemotaxis protein (MCP) signaling domain"/>
    <property type="match status" value="2"/>
</dbReference>
<keyword evidence="4" id="KW-0812">Transmembrane</keyword>
<dbReference type="Gene3D" id="1.20.120.1530">
    <property type="match status" value="2"/>
</dbReference>
<protein>
    <submittedName>
        <fullName evidence="7">HAMP domain-containing protein</fullName>
    </submittedName>
</protein>
<dbReference type="GO" id="GO:0007165">
    <property type="term" value="P:signal transduction"/>
    <property type="evidence" value="ECO:0007669"/>
    <property type="project" value="UniProtKB-KW"/>
</dbReference>
<feature type="domain" description="HAMP" evidence="6">
    <location>
        <begin position="332"/>
        <end position="385"/>
    </location>
</feature>
<dbReference type="InterPro" id="IPR033462">
    <property type="entry name" value="Cache_3-Cache_2"/>
</dbReference>
<keyword evidence="1 3" id="KW-0807">Transducer</keyword>
<dbReference type="PANTHER" id="PTHR32089:SF112">
    <property type="entry name" value="LYSOZYME-LIKE PROTEIN-RELATED"/>
    <property type="match status" value="1"/>
</dbReference>
<dbReference type="Pfam" id="PF00015">
    <property type="entry name" value="MCPsignal"/>
    <property type="match status" value="1"/>
</dbReference>
<dbReference type="InterPro" id="IPR004089">
    <property type="entry name" value="MCPsignal_dom"/>
</dbReference>
<dbReference type="RefSeq" id="WP_255332674.1">
    <property type="nucleotide sequence ID" value="NZ_VOTZ01000013.1"/>
</dbReference>
<gene>
    <name evidence="7" type="ORF">FTO68_06960</name>
</gene>
<feature type="transmembrane region" description="Helical" evidence="4">
    <location>
        <begin position="20"/>
        <end position="39"/>
    </location>
</feature>
<accession>A0ABD4TIG1</accession>
<feature type="domain" description="HAMP" evidence="6">
    <location>
        <begin position="515"/>
        <end position="567"/>
    </location>
</feature>
<evidence type="ECO:0000256" key="3">
    <source>
        <dbReference type="PROSITE-ProRule" id="PRU00284"/>
    </source>
</evidence>
<keyword evidence="4" id="KW-0472">Membrane</keyword>
<organism evidence="7 8">
    <name type="scientific">Methanocalculus taiwanensis</name>
    <dbReference type="NCBI Taxonomy" id="106207"/>
    <lineage>
        <taxon>Archaea</taxon>
        <taxon>Methanobacteriati</taxon>
        <taxon>Methanobacteriota</taxon>
        <taxon>Stenosarchaea group</taxon>
        <taxon>Methanomicrobia</taxon>
        <taxon>Methanomicrobiales</taxon>
        <taxon>Methanocalculaceae</taxon>
        <taxon>Methanocalculus</taxon>
    </lineage>
</organism>
<keyword evidence="8" id="KW-1185">Reference proteome</keyword>
<evidence type="ECO:0000256" key="1">
    <source>
        <dbReference type="ARBA" id="ARBA00023224"/>
    </source>
</evidence>
<dbReference type="Proteomes" id="UP001524383">
    <property type="component" value="Unassembled WGS sequence"/>
</dbReference>
<dbReference type="PROSITE" id="PS50111">
    <property type="entry name" value="CHEMOTAXIS_TRANSDUC_2"/>
    <property type="match status" value="1"/>
</dbReference>
<dbReference type="Gene3D" id="3.30.450.20">
    <property type="entry name" value="PAS domain"/>
    <property type="match status" value="1"/>
</dbReference>
<dbReference type="InterPro" id="IPR029151">
    <property type="entry name" value="Sensor-like_sf"/>
</dbReference>
<dbReference type="Pfam" id="PF17201">
    <property type="entry name" value="Cache_3-Cache_2"/>
    <property type="match status" value="1"/>
</dbReference>
<feature type="transmembrane region" description="Helical" evidence="4">
    <location>
        <begin position="311"/>
        <end position="331"/>
    </location>
</feature>
<dbReference type="AlphaFoldDB" id="A0ABD4TIG1"/>
<dbReference type="EMBL" id="VOTZ01000013">
    <property type="protein sequence ID" value="MCQ1538722.1"/>
    <property type="molecule type" value="Genomic_DNA"/>
</dbReference>
<evidence type="ECO:0000256" key="4">
    <source>
        <dbReference type="SAM" id="Phobius"/>
    </source>
</evidence>
<comment type="similarity">
    <text evidence="2">Belongs to the methyl-accepting chemotaxis (MCP) protein family.</text>
</comment>
<evidence type="ECO:0000256" key="2">
    <source>
        <dbReference type="ARBA" id="ARBA00029447"/>
    </source>
</evidence>
<name>A0ABD4TIG1_9EURY</name>
<proteinExistence type="inferred from homology"/>
<dbReference type="Pfam" id="PF18947">
    <property type="entry name" value="HAMP_2"/>
    <property type="match status" value="3"/>
</dbReference>
<dbReference type="SMART" id="SM00283">
    <property type="entry name" value="MA"/>
    <property type="match status" value="1"/>
</dbReference>
<evidence type="ECO:0000313" key="7">
    <source>
        <dbReference type="EMBL" id="MCQ1538722.1"/>
    </source>
</evidence>
<dbReference type="Gene3D" id="1.10.287.950">
    <property type="entry name" value="Methyl-accepting chemotaxis protein"/>
    <property type="match status" value="1"/>
</dbReference>
<reference evidence="7 8" key="1">
    <citation type="submission" date="2019-08" db="EMBL/GenBank/DDBJ databases">
        <authorList>
            <person name="Chen S.-C."/>
            <person name="Lai M.-C."/>
            <person name="You Y.-T."/>
        </authorList>
    </citation>
    <scope>NUCLEOTIDE SEQUENCE [LARGE SCALE GENOMIC DNA]</scope>
    <source>
        <strain evidence="7 8">P2F9704a</strain>
    </source>
</reference>
<evidence type="ECO:0000313" key="8">
    <source>
        <dbReference type="Proteomes" id="UP001524383"/>
    </source>
</evidence>
<keyword evidence="4" id="KW-1133">Transmembrane helix</keyword>
<dbReference type="PROSITE" id="PS50885">
    <property type="entry name" value="HAMP"/>
    <property type="match status" value="3"/>
</dbReference>
<dbReference type="CDD" id="cd11386">
    <property type="entry name" value="MCP_signal"/>
    <property type="match status" value="1"/>
</dbReference>
<dbReference type="Pfam" id="PF00672">
    <property type="entry name" value="HAMP"/>
    <property type="match status" value="1"/>
</dbReference>
<comment type="caution">
    <text evidence="7">The sequence shown here is derived from an EMBL/GenBank/DDBJ whole genome shotgun (WGS) entry which is preliminary data.</text>
</comment>
<evidence type="ECO:0000259" key="5">
    <source>
        <dbReference type="PROSITE" id="PS50111"/>
    </source>
</evidence>
<dbReference type="SUPFAM" id="SSF103190">
    <property type="entry name" value="Sensory domain-like"/>
    <property type="match status" value="1"/>
</dbReference>